<dbReference type="Proteomes" id="UP001280121">
    <property type="component" value="Unassembled WGS sequence"/>
</dbReference>
<feature type="domain" description="Disease resistance protein At4g27190-like leucine-rich repeats" evidence="1">
    <location>
        <begin position="1"/>
        <end position="51"/>
    </location>
</feature>
<name>A0AAD9TXH5_9ROSI</name>
<accession>A0AAD9TXH5</accession>
<dbReference type="Pfam" id="PF23247">
    <property type="entry name" value="LRR_RPS2"/>
    <property type="match status" value="1"/>
</dbReference>
<organism evidence="2 3">
    <name type="scientific">Dipteronia dyeriana</name>
    <dbReference type="NCBI Taxonomy" id="168575"/>
    <lineage>
        <taxon>Eukaryota</taxon>
        <taxon>Viridiplantae</taxon>
        <taxon>Streptophyta</taxon>
        <taxon>Embryophyta</taxon>
        <taxon>Tracheophyta</taxon>
        <taxon>Spermatophyta</taxon>
        <taxon>Magnoliopsida</taxon>
        <taxon>eudicotyledons</taxon>
        <taxon>Gunneridae</taxon>
        <taxon>Pentapetalae</taxon>
        <taxon>rosids</taxon>
        <taxon>malvids</taxon>
        <taxon>Sapindales</taxon>
        <taxon>Sapindaceae</taxon>
        <taxon>Hippocastanoideae</taxon>
        <taxon>Acereae</taxon>
        <taxon>Dipteronia</taxon>
    </lineage>
</organism>
<proteinExistence type="predicted"/>
<sequence length="81" mass="9222">MPNLKHIWNKDPQGMLSFAELQKVTVFLCPNLKNIFPASGASSLLKLESLEDLLNVEELQLSGNAITMNWHSQIAWARRSW</sequence>
<protein>
    <recommendedName>
        <fullName evidence="1">Disease resistance protein At4g27190-like leucine-rich repeats domain-containing protein</fullName>
    </recommendedName>
</protein>
<dbReference type="AlphaFoldDB" id="A0AAD9TXH5"/>
<evidence type="ECO:0000313" key="3">
    <source>
        <dbReference type="Proteomes" id="UP001280121"/>
    </source>
</evidence>
<dbReference type="EMBL" id="JANJYI010000006">
    <property type="protein sequence ID" value="KAK2643912.1"/>
    <property type="molecule type" value="Genomic_DNA"/>
</dbReference>
<evidence type="ECO:0000259" key="1">
    <source>
        <dbReference type="Pfam" id="PF23247"/>
    </source>
</evidence>
<comment type="caution">
    <text evidence="2">The sequence shown here is derived from an EMBL/GenBank/DDBJ whole genome shotgun (WGS) entry which is preliminary data.</text>
</comment>
<keyword evidence="3" id="KW-1185">Reference proteome</keyword>
<reference evidence="2" key="1">
    <citation type="journal article" date="2023" name="Plant J.">
        <title>Genome sequences and population genomics provide insights into the demographic history, inbreeding, and mutation load of two 'living fossil' tree species of Dipteronia.</title>
        <authorList>
            <person name="Feng Y."/>
            <person name="Comes H.P."/>
            <person name="Chen J."/>
            <person name="Zhu S."/>
            <person name="Lu R."/>
            <person name="Zhang X."/>
            <person name="Li P."/>
            <person name="Qiu J."/>
            <person name="Olsen K.M."/>
            <person name="Qiu Y."/>
        </authorList>
    </citation>
    <scope>NUCLEOTIDE SEQUENCE</scope>
    <source>
        <strain evidence="2">KIB01</strain>
    </source>
</reference>
<dbReference type="InterPro" id="IPR057135">
    <property type="entry name" value="At4g27190-like_LRR"/>
</dbReference>
<gene>
    <name evidence="2" type="ORF">Ddye_019107</name>
</gene>
<evidence type="ECO:0000313" key="2">
    <source>
        <dbReference type="EMBL" id="KAK2643912.1"/>
    </source>
</evidence>